<evidence type="ECO:0000313" key="2">
    <source>
        <dbReference type="Proteomes" id="UP000517916"/>
    </source>
</evidence>
<organism evidence="1 2">
    <name type="scientific">Kutzneria viridogrisea</name>
    <dbReference type="NCBI Taxonomy" id="47990"/>
    <lineage>
        <taxon>Bacteria</taxon>
        <taxon>Bacillati</taxon>
        <taxon>Actinomycetota</taxon>
        <taxon>Actinomycetes</taxon>
        <taxon>Pseudonocardiales</taxon>
        <taxon>Pseudonocardiaceae</taxon>
        <taxon>Kutzneria</taxon>
    </lineage>
</organism>
<sequence>MAQQGFGDIISGGFAVHPELAQQLKNVITKSIDQLDSQHGKVWEVQQRPPLGTSPAGLTVSGHDYEVLAGPQSFRDYLTGLQRELSALLPALDKAMAAYRAAEEQGTQNLNRAGGR</sequence>
<dbReference type="EMBL" id="JACJID010000003">
    <property type="protein sequence ID" value="MBA8927837.1"/>
    <property type="molecule type" value="Genomic_DNA"/>
</dbReference>
<protein>
    <recommendedName>
        <fullName evidence="3">PE family protein</fullName>
    </recommendedName>
</protein>
<keyword evidence="2" id="KW-1185">Reference proteome</keyword>
<gene>
    <name evidence="1" type="ORF">BC739_005043</name>
</gene>
<evidence type="ECO:0000313" key="1">
    <source>
        <dbReference type="EMBL" id="MBA8927837.1"/>
    </source>
</evidence>
<reference evidence="1 2" key="1">
    <citation type="submission" date="2020-08" db="EMBL/GenBank/DDBJ databases">
        <title>Genomic Encyclopedia of Archaeal and Bacterial Type Strains, Phase II (KMG-II): from individual species to whole genera.</title>
        <authorList>
            <person name="Goeker M."/>
        </authorList>
    </citation>
    <scope>NUCLEOTIDE SEQUENCE [LARGE SCALE GENOMIC DNA]</scope>
    <source>
        <strain evidence="1 2">DSM 43850</strain>
    </source>
</reference>
<comment type="caution">
    <text evidence="1">The sequence shown here is derived from an EMBL/GenBank/DDBJ whole genome shotgun (WGS) entry which is preliminary data.</text>
</comment>
<name>A0ABR6BLR1_9PSEU</name>
<evidence type="ECO:0008006" key="3">
    <source>
        <dbReference type="Google" id="ProtNLM"/>
    </source>
</evidence>
<accession>A0ABR6BLR1</accession>
<dbReference type="Proteomes" id="UP000517916">
    <property type="component" value="Unassembled WGS sequence"/>
</dbReference>
<dbReference type="RefSeq" id="WP_025355038.1">
    <property type="nucleotide sequence ID" value="NZ_BAAABQ010000025.1"/>
</dbReference>
<proteinExistence type="predicted"/>